<comment type="similarity">
    <text evidence="5">In the C-terminal section; belongs to the thymidine/pyrimidine-nucleoside phosphorylase family. Type 2 subfamily.</text>
</comment>
<evidence type="ECO:0000256" key="4">
    <source>
        <dbReference type="ARBA" id="ARBA00005935"/>
    </source>
</evidence>
<dbReference type="InterPro" id="IPR008145">
    <property type="entry name" value="GK/Ca_channel_bsu"/>
</dbReference>
<dbReference type="Gene3D" id="3.90.1170.30">
    <property type="entry name" value="Pyrimidine nucleoside phosphorylase-like, C-terminal domain"/>
    <property type="match status" value="1"/>
</dbReference>
<evidence type="ECO:0000256" key="2">
    <source>
        <dbReference type="ARBA" id="ARBA00002554"/>
    </source>
</evidence>
<feature type="domain" description="Guanylate kinase-like" evidence="13">
    <location>
        <begin position="9"/>
        <end position="189"/>
    </location>
</feature>
<organism evidence="14 15">
    <name type="scientific">Paralimibaculum aggregatum</name>
    <dbReference type="NCBI Taxonomy" id="3036245"/>
    <lineage>
        <taxon>Bacteria</taxon>
        <taxon>Pseudomonadati</taxon>
        <taxon>Pseudomonadota</taxon>
        <taxon>Alphaproteobacteria</taxon>
        <taxon>Rhodobacterales</taxon>
        <taxon>Paracoccaceae</taxon>
        <taxon>Paralimibaculum</taxon>
    </lineage>
</organism>
<dbReference type="NCBIfam" id="TIGR02322">
    <property type="entry name" value="phosphon_PhnN"/>
    <property type="match status" value="1"/>
</dbReference>
<dbReference type="Pfam" id="PF02885">
    <property type="entry name" value="Glycos_trans_3N"/>
    <property type="match status" value="1"/>
</dbReference>
<keyword evidence="15" id="KW-1185">Reference proteome</keyword>
<gene>
    <name evidence="12" type="primary">phnN</name>
    <name evidence="14" type="ORF">LNKW23_33420</name>
</gene>
<dbReference type="PROSITE" id="PS50052">
    <property type="entry name" value="GUANYLATE_KINASE_2"/>
    <property type="match status" value="1"/>
</dbReference>
<dbReference type="EMBL" id="BSYI01000030">
    <property type="protein sequence ID" value="GMG84128.1"/>
    <property type="molecule type" value="Genomic_DNA"/>
</dbReference>
<keyword evidence="8 12" id="KW-0547">Nucleotide-binding</keyword>
<evidence type="ECO:0000259" key="13">
    <source>
        <dbReference type="PROSITE" id="PS50052"/>
    </source>
</evidence>
<dbReference type="RefSeq" id="WP_285673097.1">
    <property type="nucleotide sequence ID" value="NZ_BSYI01000030.1"/>
</dbReference>
<evidence type="ECO:0000256" key="12">
    <source>
        <dbReference type="HAMAP-Rule" id="MF_00836"/>
    </source>
</evidence>
<comment type="similarity">
    <text evidence="4">In the N-terminal section; belongs to the ribose 1,5-bisphosphokinase family.</text>
</comment>
<dbReference type="InterPro" id="IPR013466">
    <property type="entry name" value="Thymidine/AMP_Pase"/>
</dbReference>
<evidence type="ECO:0000256" key="10">
    <source>
        <dbReference type="ARBA" id="ARBA00048550"/>
    </source>
</evidence>
<accession>A0ABQ6LRF1</accession>
<comment type="caution">
    <text evidence="14">The sequence shown here is derived from an EMBL/GenBank/DDBJ whole genome shotgun (WGS) entry which is preliminary data.</text>
</comment>
<dbReference type="Gene3D" id="1.20.970.50">
    <property type="match status" value="1"/>
</dbReference>
<dbReference type="SUPFAM" id="SSF52540">
    <property type="entry name" value="P-loop containing nucleoside triphosphate hydrolases"/>
    <property type="match status" value="1"/>
</dbReference>
<dbReference type="InterPro" id="IPR000312">
    <property type="entry name" value="Glycosyl_Trfase_fam3"/>
</dbReference>
<keyword evidence="7 11" id="KW-0808">Transferase</keyword>
<keyword evidence="6 11" id="KW-0328">Glycosyltransferase</keyword>
<proteinExistence type="inferred from homology"/>
<dbReference type="InterPro" id="IPR008144">
    <property type="entry name" value="Guanylate_kin-like_dom"/>
</dbReference>
<dbReference type="HAMAP" id="MF_00703">
    <property type="entry name" value="Thymid_phosp_2"/>
    <property type="match status" value="1"/>
</dbReference>
<dbReference type="InterPro" id="IPR017872">
    <property type="entry name" value="Pyrmidine_PPase_CS"/>
</dbReference>
<dbReference type="InterPro" id="IPR012699">
    <property type="entry name" value="PhnN"/>
</dbReference>
<keyword evidence="9 12" id="KW-0067">ATP-binding</keyword>
<dbReference type="InterPro" id="IPR035902">
    <property type="entry name" value="Nuc_phospho_transferase"/>
</dbReference>
<evidence type="ECO:0000256" key="9">
    <source>
        <dbReference type="ARBA" id="ARBA00022840"/>
    </source>
</evidence>
<dbReference type="SMART" id="SM00072">
    <property type="entry name" value="GuKc"/>
    <property type="match status" value="1"/>
</dbReference>
<dbReference type="InterPro" id="IPR036320">
    <property type="entry name" value="Glycosyl_Trfase_fam3_N_dom_sf"/>
</dbReference>
<name>A0ABQ6LRF1_9RHOB</name>
<comment type="pathway">
    <text evidence="3 12">Metabolic intermediate biosynthesis; 5-phospho-alpha-D-ribose 1-diphosphate biosynthesis; 5-phospho-alpha-D-ribose 1-diphosphate from D-ribose 5-phosphate (route II): step 3/3.</text>
</comment>
<dbReference type="InterPro" id="IPR028579">
    <property type="entry name" value="Thym_Pase_Put"/>
</dbReference>
<dbReference type="InterPro" id="IPR027417">
    <property type="entry name" value="P-loop_NTPase"/>
</dbReference>
<dbReference type="Gene3D" id="3.40.1030.10">
    <property type="entry name" value="Nucleoside phosphorylase/phosphoribosyltransferase catalytic domain"/>
    <property type="match status" value="1"/>
</dbReference>
<dbReference type="InterPro" id="IPR017459">
    <property type="entry name" value="Glycosyl_Trfase_fam3_N_dom"/>
</dbReference>
<comment type="function">
    <text evidence="2 12">Catalyzes the phosphorylation of ribose 1,5-bisphosphate to 5-phospho-D-ribosyl alpha-1-diphosphate (PRPP).</text>
</comment>
<dbReference type="NCBIfam" id="TIGR02645">
    <property type="entry name" value="ARCH_P_rylase"/>
    <property type="match status" value="1"/>
</dbReference>
<evidence type="ECO:0000313" key="15">
    <source>
        <dbReference type="Proteomes" id="UP001239909"/>
    </source>
</evidence>
<dbReference type="InterPro" id="IPR013102">
    <property type="entry name" value="PYNP_C"/>
</dbReference>
<dbReference type="InterPro" id="IPR000053">
    <property type="entry name" value="Thymidine/pyrmidine_PPase"/>
</dbReference>
<dbReference type="SUPFAM" id="SSF47648">
    <property type="entry name" value="Nucleoside phosphorylase/phosphoribosyltransferase N-terminal domain"/>
    <property type="match status" value="1"/>
</dbReference>
<dbReference type="EC" id="2.7.4.23" evidence="12"/>
<sequence>MPGSARDQGKLVVIVGPSGVGKDTLIDGARARLAENPAFRFARRSITRPASAGGEAHREITPEAFEAGVAGGAFFVHWTAHGLGYGVPVAVLEDLRAGRNVVLNGSRTALPEIVARARAEGIEVALIHVDASPEVVAARLEKRGRESADEIRARRQRKPLAQVEGVTVATVINDGSVEEGIERFIAALLGAANLPLRLFRIALALGDEPICVLNAECNVVAAAKLDAASMVEISSGGRTVRARVAITTDDALVPRDRAALSPRAFDELGAAEGDLACFERSPSPKSRAVLRKKVGGGVLAPDEISLVMRDLIEGRYSPAETAGFLVSASTNLGFDEVVSLTRVRAEHMARFAWDAERVVDKHSMGGVPGSRITLIVIPIVAAQGLMIPKTSSRAITSAAGTADAMEAVARVDLDREEMRTVVEQCGGCIVWNGRISHSPIDDVMNAINRPLGVSSRYLDVSSILSKKLAAGATHVVIDLPAGPSTKLRDPADAKELAELFERVGRAVGLEVSARITTGGAPIGRGVGPALEVRDVRAVLSGDPGAPRDLREKALDFAGALLDWDPRLPPGTGRQRAEELLLSGAALERFEAIVAAQGARVPVQPGVFYREIAAPRPGRLARLDGFAVAGLARAAGAPTDKSAGVDILAAPGTELRAGEPVLRLHAAAQSALDRALSEHDPAGVFDID</sequence>
<dbReference type="SUPFAM" id="SSF54680">
    <property type="entry name" value="Pyrimidine nucleoside phosphorylase C-terminal domain"/>
    <property type="match status" value="1"/>
</dbReference>
<dbReference type="PANTHER" id="PTHR10515">
    <property type="entry name" value="THYMIDINE PHOSPHORYLASE"/>
    <property type="match status" value="1"/>
</dbReference>
<comment type="similarity">
    <text evidence="11">Belongs to the thymidine/pyrimidine-nucleoside phosphorylase family. Type 2 subfamily.</text>
</comment>
<evidence type="ECO:0000256" key="5">
    <source>
        <dbReference type="ARBA" id="ARBA00008689"/>
    </source>
</evidence>
<feature type="binding site" evidence="12">
    <location>
        <begin position="16"/>
        <end position="23"/>
    </location>
    <ligand>
        <name>ATP</name>
        <dbReference type="ChEBI" id="CHEBI:30616"/>
    </ligand>
</feature>
<evidence type="ECO:0000256" key="7">
    <source>
        <dbReference type="ARBA" id="ARBA00022679"/>
    </source>
</evidence>
<evidence type="ECO:0000256" key="3">
    <source>
        <dbReference type="ARBA" id="ARBA00005069"/>
    </source>
</evidence>
<reference evidence="14 15" key="1">
    <citation type="submission" date="2023-04" db="EMBL/GenBank/DDBJ databases">
        <title>Marinoamorphus aggregata gen. nov., sp. Nov., isolate from tissue of brittle star Ophioplocus japonicus.</title>
        <authorList>
            <person name="Kawano K."/>
            <person name="Sawayama S."/>
            <person name="Nakagawa S."/>
        </authorList>
    </citation>
    <scope>NUCLEOTIDE SEQUENCE [LARGE SCALE GENOMIC DNA]</scope>
    <source>
        <strain evidence="14 15">NKW23</strain>
    </source>
</reference>
<evidence type="ECO:0000256" key="11">
    <source>
        <dbReference type="HAMAP-Rule" id="MF_00703"/>
    </source>
</evidence>
<evidence type="ECO:0000256" key="8">
    <source>
        <dbReference type="ARBA" id="ARBA00022741"/>
    </source>
</evidence>
<dbReference type="PROSITE" id="PS00647">
    <property type="entry name" value="THYMID_PHOSPHORYLASE"/>
    <property type="match status" value="1"/>
</dbReference>
<dbReference type="Proteomes" id="UP001239909">
    <property type="component" value="Unassembled WGS sequence"/>
</dbReference>
<dbReference type="SMART" id="SM00941">
    <property type="entry name" value="PYNP_C"/>
    <property type="match status" value="1"/>
</dbReference>
<dbReference type="Pfam" id="PF00591">
    <property type="entry name" value="Glycos_transf_3"/>
    <property type="match status" value="1"/>
</dbReference>
<comment type="catalytic activity">
    <reaction evidence="1 12">
        <text>alpha-D-ribose 1,5-bisphosphate + ATP = 5-phospho-alpha-D-ribose 1-diphosphate + ADP</text>
        <dbReference type="Rhea" id="RHEA:20109"/>
        <dbReference type="ChEBI" id="CHEBI:30616"/>
        <dbReference type="ChEBI" id="CHEBI:58017"/>
        <dbReference type="ChEBI" id="CHEBI:68688"/>
        <dbReference type="ChEBI" id="CHEBI:456216"/>
        <dbReference type="EC" id="2.7.4.23"/>
    </reaction>
</comment>
<comment type="similarity">
    <text evidence="12">Belongs to the ribose 1,5-bisphosphokinase family.</text>
</comment>
<dbReference type="EC" id="2.4.2.4" evidence="11"/>
<comment type="catalytic activity">
    <reaction evidence="10 11">
        <text>thymidine + phosphate = 2-deoxy-alpha-D-ribose 1-phosphate + thymine</text>
        <dbReference type="Rhea" id="RHEA:16037"/>
        <dbReference type="ChEBI" id="CHEBI:17748"/>
        <dbReference type="ChEBI" id="CHEBI:17821"/>
        <dbReference type="ChEBI" id="CHEBI:43474"/>
        <dbReference type="ChEBI" id="CHEBI:57259"/>
        <dbReference type="EC" id="2.4.2.4"/>
    </reaction>
</comment>
<dbReference type="PANTHER" id="PTHR10515:SF0">
    <property type="entry name" value="THYMIDINE PHOSPHORYLASE"/>
    <property type="match status" value="1"/>
</dbReference>
<dbReference type="InterPro" id="IPR036566">
    <property type="entry name" value="PYNP-like_C_sf"/>
</dbReference>
<protein>
    <recommendedName>
        <fullName evidence="11 12">Multifunctional fusion protein</fullName>
    </recommendedName>
    <domain>
        <recommendedName>
            <fullName evidence="11">Putative thymidine phosphorylase</fullName>
            <ecNumber evidence="11">2.4.2.4</ecNumber>
        </recommendedName>
        <alternativeName>
            <fullName evidence="11">TdRPase</fullName>
        </alternativeName>
    </domain>
    <domain>
        <recommendedName>
            <fullName evidence="12">Ribose 1,5-bisphosphate phosphokinase PhnN</fullName>
            <ecNumber evidence="12">2.7.4.23</ecNumber>
        </recommendedName>
        <alternativeName>
            <fullName evidence="12">Ribose 1,5-bisphosphokinase</fullName>
        </alternativeName>
    </domain>
</protein>
<evidence type="ECO:0000313" key="14">
    <source>
        <dbReference type="EMBL" id="GMG84128.1"/>
    </source>
</evidence>
<dbReference type="SUPFAM" id="SSF52418">
    <property type="entry name" value="Nucleoside phosphorylase/phosphoribosyltransferase catalytic domain"/>
    <property type="match status" value="1"/>
</dbReference>
<dbReference type="NCBIfam" id="NF003338">
    <property type="entry name" value="PRK04350.1"/>
    <property type="match status" value="1"/>
</dbReference>
<evidence type="ECO:0000256" key="1">
    <source>
        <dbReference type="ARBA" id="ARBA00000373"/>
    </source>
</evidence>
<dbReference type="HAMAP" id="MF_00836">
    <property type="entry name" value="PhnN"/>
    <property type="match status" value="1"/>
</dbReference>
<evidence type="ECO:0000256" key="6">
    <source>
        <dbReference type="ARBA" id="ARBA00022676"/>
    </source>
</evidence>
<dbReference type="Gene3D" id="3.40.50.300">
    <property type="entry name" value="P-loop containing nucleotide triphosphate hydrolases"/>
    <property type="match status" value="1"/>
</dbReference>